<dbReference type="InterPro" id="IPR055746">
    <property type="entry name" value="DUF7322"/>
</dbReference>
<evidence type="ECO:0000259" key="3">
    <source>
        <dbReference type="Pfam" id="PF24008"/>
    </source>
</evidence>
<dbReference type="Pfam" id="PF24008">
    <property type="entry name" value="DUF7322"/>
    <property type="match status" value="1"/>
</dbReference>
<proteinExistence type="predicted"/>
<name>A0A544QRG8_9EURY</name>
<dbReference type="EMBL" id="SESI01000001">
    <property type="protein sequence ID" value="TQQ82021.1"/>
    <property type="molecule type" value="Genomic_DNA"/>
</dbReference>
<feature type="region of interest" description="Disordered" evidence="1">
    <location>
        <begin position="1"/>
        <end position="95"/>
    </location>
</feature>
<comment type="caution">
    <text evidence="4">The sequence shown here is derived from an EMBL/GenBank/DDBJ whole genome shotgun (WGS) entry which is preliminary data.</text>
</comment>
<feature type="transmembrane region" description="Helical" evidence="2">
    <location>
        <begin position="141"/>
        <end position="161"/>
    </location>
</feature>
<feature type="domain" description="DUF7322" evidence="3">
    <location>
        <begin position="103"/>
        <end position="162"/>
    </location>
</feature>
<dbReference type="Proteomes" id="UP000315385">
    <property type="component" value="Unassembled WGS sequence"/>
</dbReference>
<keyword evidence="5" id="KW-1185">Reference proteome</keyword>
<evidence type="ECO:0000313" key="5">
    <source>
        <dbReference type="Proteomes" id="UP000315385"/>
    </source>
</evidence>
<feature type="compositionally biased region" description="Basic and acidic residues" evidence="1">
    <location>
        <begin position="36"/>
        <end position="49"/>
    </location>
</feature>
<keyword evidence="2" id="KW-0472">Membrane</keyword>
<dbReference type="RefSeq" id="WP_142442673.1">
    <property type="nucleotide sequence ID" value="NZ_SESI01000001.1"/>
</dbReference>
<organism evidence="4 5">
    <name type="scientific">Halonotius roseus</name>
    <dbReference type="NCBI Taxonomy" id="2511997"/>
    <lineage>
        <taxon>Archaea</taxon>
        <taxon>Methanobacteriati</taxon>
        <taxon>Methanobacteriota</taxon>
        <taxon>Stenosarchaea group</taxon>
        <taxon>Halobacteria</taxon>
        <taxon>Halobacteriales</taxon>
        <taxon>Haloferacaceae</taxon>
        <taxon>Halonotius</taxon>
    </lineage>
</organism>
<protein>
    <recommendedName>
        <fullName evidence="3">DUF7322 domain-containing protein</fullName>
    </recommendedName>
</protein>
<keyword evidence="2" id="KW-1133">Transmembrane helix</keyword>
<feature type="compositionally biased region" description="Acidic residues" evidence="1">
    <location>
        <begin position="1"/>
        <end position="26"/>
    </location>
</feature>
<evidence type="ECO:0000256" key="2">
    <source>
        <dbReference type="SAM" id="Phobius"/>
    </source>
</evidence>
<evidence type="ECO:0000256" key="1">
    <source>
        <dbReference type="SAM" id="MobiDB-lite"/>
    </source>
</evidence>
<dbReference type="AlphaFoldDB" id="A0A544QRG8"/>
<sequence length="173" mass="17979">MSSESPDEQAETVDPADSESAVDDATGDTAASTADETDHDRSYEQRVLDELVPEISVGDEPADTADTADNPDDGDILGRIDGEPTIETPTDEGDSGLADALDELDEELQEAFIRVVVGIKAGVLLISAGILAIGFQGLTTIGGVLIAAGGLAFTHAGYRYWSYEHAGGESHNG</sequence>
<gene>
    <name evidence="4" type="ORF">EWF95_03515</name>
</gene>
<accession>A0A544QRG8</accession>
<evidence type="ECO:0000313" key="4">
    <source>
        <dbReference type="EMBL" id="TQQ82021.1"/>
    </source>
</evidence>
<reference evidence="4 5" key="1">
    <citation type="submission" date="2019-02" db="EMBL/GenBank/DDBJ databases">
        <title>Halonotius sp. a new haloqrchaeon isolated from saline water.</title>
        <authorList>
            <person name="Duran-Viseras A."/>
            <person name="Sanchez-Porro C."/>
            <person name="Ventosa A."/>
        </authorList>
    </citation>
    <scope>NUCLEOTIDE SEQUENCE [LARGE SCALE GENOMIC DNA]</scope>
    <source>
        <strain evidence="4 5">F9-27</strain>
    </source>
</reference>
<keyword evidence="2" id="KW-0812">Transmembrane</keyword>